<dbReference type="PROSITE" id="PS00018">
    <property type="entry name" value="EF_HAND_1"/>
    <property type="match status" value="1"/>
</dbReference>
<sequence length="149" mass="17270">MSLAVRTLLLVMVVIVPILLIGMIIMMNAGSMNYFGELTQLYVKNCYIKLMFVQVFKTIDDVEIKCSNYKDEELIAWENFMSRDEEVRRDIGNLGENSNRFPTIYEEEEPEEEYEESGDIITDKQAWNASLNESDSNDDDEMNIDELEG</sequence>
<reference evidence="4" key="1">
    <citation type="submission" date="2014-03" db="EMBL/GenBank/DDBJ databases">
        <authorList>
            <person name="Aksoy S."/>
            <person name="Warren W."/>
            <person name="Wilson R.K."/>
        </authorList>
    </citation>
    <scope>NUCLEOTIDE SEQUENCE [LARGE SCALE GENOMIC DNA]</scope>
    <source>
        <strain evidence="4">IAEA</strain>
    </source>
</reference>
<dbReference type="VEuPathDB" id="VectorBase:GBRI042699"/>
<feature type="compositionally biased region" description="Acidic residues" evidence="1">
    <location>
        <begin position="105"/>
        <end position="118"/>
    </location>
</feature>
<dbReference type="Proteomes" id="UP000091820">
    <property type="component" value="Unassembled WGS sequence"/>
</dbReference>
<evidence type="ECO:0000256" key="2">
    <source>
        <dbReference type="SAM" id="Phobius"/>
    </source>
</evidence>
<name>A0A1A9X394_9MUSC</name>
<dbReference type="AlphaFoldDB" id="A0A1A9X394"/>
<evidence type="ECO:0000313" key="3">
    <source>
        <dbReference type="EnsemblMetazoa" id="GBRI042699-PA"/>
    </source>
</evidence>
<keyword evidence="4" id="KW-1185">Reference proteome</keyword>
<proteinExistence type="predicted"/>
<feature type="region of interest" description="Disordered" evidence="1">
    <location>
        <begin position="99"/>
        <end position="121"/>
    </location>
</feature>
<dbReference type="EnsemblMetazoa" id="GBRI042699-RA">
    <property type="protein sequence ID" value="GBRI042699-PA"/>
    <property type="gene ID" value="GBRI042699"/>
</dbReference>
<feature type="compositionally biased region" description="Acidic residues" evidence="1">
    <location>
        <begin position="135"/>
        <end position="149"/>
    </location>
</feature>
<accession>A0A1A9X394</accession>
<reference evidence="3" key="2">
    <citation type="submission" date="2020-05" db="UniProtKB">
        <authorList>
            <consortium name="EnsemblMetazoa"/>
        </authorList>
    </citation>
    <scope>IDENTIFICATION</scope>
    <source>
        <strain evidence="3">IAEA</strain>
    </source>
</reference>
<keyword evidence="2" id="KW-0812">Transmembrane</keyword>
<organism evidence="3 4">
    <name type="scientific">Glossina brevipalpis</name>
    <dbReference type="NCBI Taxonomy" id="37001"/>
    <lineage>
        <taxon>Eukaryota</taxon>
        <taxon>Metazoa</taxon>
        <taxon>Ecdysozoa</taxon>
        <taxon>Arthropoda</taxon>
        <taxon>Hexapoda</taxon>
        <taxon>Insecta</taxon>
        <taxon>Pterygota</taxon>
        <taxon>Neoptera</taxon>
        <taxon>Endopterygota</taxon>
        <taxon>Diptera</taxon>
        <taxon>Brachycera</taxon>
        <taxon>Muscomorpha</taxon>
        <taxon>Hippoboscoidea</taxon>
        <taxon>Glossinidae</taxon>
        <taxon>Glossina</taxon>
    </lineage>
</organism>
<protein>
    <submittedName>
        <fullName evidence="3">Uncharacterized protein</fullName>
    </submittedName>
</protein>
<evidence type="ECO:0000256" key="1">
    <source>
        <dbReference type="SAM" id="MobiDB-lite"/>
    </source>
</evidence>
<keyword evidence="2" id="KW-0472">Membrane</keyword>
<keyword evidence="2" id="KW-1133">Transmembrane helix</keyword>
<feature type="region of interest" description="Disordered" evidence="1">
    <location>
        <begin position="130"/>
        <end position="149"/>
    </location>
</feature>
<dbReference type="InterPro" id="IPR018247">
    <property type="entry name" value="EF_Hand_1_Ca_BS"/>
</dbReference>
<evidence type="ECO:0000313" key="4">
    <source>
        <dbReference type="Proteomes" id="UP000091820"/>
    </source>
</evidence>
<feature type="transmembrane region" description="Helical" evidence="2">
    <location>
        <begin position="7"/>
        <end position="27"/>
    </location>
</feature>